<name>A8LVN5_SALAI</name>
<dbReference type="STRING" id="391037.Sare_1610"/>
<dbReference type="EMBL" id="CP000850">
    <property type="protein sequence ID" value="ABV97503.1"/>
    <property type="molecule type" value="Genomic_DNA"/>
</dbReference>
<keyword evidence="2" id="KW-1133">Transmembrane helix</keyword>
<gene>
    <name evidence="3" type="ordered locus">Sare_1610</name>
</gene>
<dbReference type="AlphaFoldDB" id="A8LVN5"/>
<evidence type="ECO:0000313" key="3">
    <source>
        <dbReference type="EMBL" id="ABV97503.1"/>
    </source>
</evidence>
<dbReference type="HOGENOM" id="CLU_027862_0_0_11"/>
<dbReference type="KEGG" id="saq:Sare_1610"/>
<dbReference type="InterPro" id="IPR011050">
    <property type="entry name" value="Pectin_lyase_fold/virulence"/>
</dbReference>
<sequence>MNHQHHTHELEPDRGRVRSRRRWWAVGLAGMTGLALTTTVGVAAIPAAGAVARTLTTTGDHPEKPSLGDHRGKSDGDKGEAKRETKPKGIPVPCDPDRLIAEINLANARGGATLDLAKKCAYTLTADIDGAGLPAITTPITLNGGKSTTITRAAAAEPFRILNVNVNGRLTLNHLTITGGQPAPGGQGGGILVNPGGGATINHSRVVRNISGNNGGGVANLGGSLEIRNSTVGHNTAAITGGGVVSAGKLVVDKSRFDANTASAAGGIGVSGVLSITRSEIVNHRAGTGGGMFIFAATGTISDTRFERNTTTDVGGAAIGGGPLQLTLSRVTIANNTATSGLGFGALFLQGGTALVEDSVIRDNIGTNGGGIRNLGTLTLIRTKVTGNQATGSGGGVFNEFIGRLALFATHITKNTAGSDGGALSTRRVASST</sequence>
<accession>A8LVN5</accession>
<feature type="compositionally biased region" description="Basic and acidic residues" evidence="1">
    <location>
        <begin position="60"/>
        <end position="87"/>
    </location>
</feature>
<evidence type="ECO:0000256" key="2">
    <source>
        <dbReference type="SAM" id="Phobius"/>
    </source>
</evidence>
<evidence type="ECO:0000256" key="1">
    <source>
        <dbReference type="SAM" id="MobiDB-lite"/>
    </source>
</evidence>
<feature type="region of interest" description="Disordered" evidence="1">
    <location>
        <begin position="55"/>
        <end position="94"/>
    </location>
</feature>
<keyword evidence="2" id="KW-0812">Transmembrane</keyword>
<reference evidence="3" key="1">
    <citation type="submission" date="2007-10" db="EMBL/GenBank/DDBJ databases">
        <title>Complete sequence of Salinispora arenicola CNS-205.</title>
        <authorList>
            <consortium name="US DOE Joint Genome Institute"/>
            <person name="Copeland A."/>
            <person name="Lucas S."/>
            <person name="Lapidus A."/>
            <person name="Barry K."/>
            <person name="Glavina del Rio T."/>
            <person name="Dalin E."/>
            <person name="Tice H."/>
            <person name="Pitluck S."/>
            <person name="Foster B."/>
            <person name="Schmutz J."/>
            <person name="Larimer F."/>
            <person name="Land M."/>
            <person name="Hauser L."/>
            <person name="Kyrpides N."/>
            <person name="Ivanova N."/>
            <person name="Jensen P.R."/>
            <person name="Moore B.S."/>
            <person name="Penn K."/>
            <person name="Jenkins C."/>
            <person name="Udwary D."/>
            <person name="Xiang L."/>
            <person name="Gontang E."/>
            <person name="Richardson P."/>
        </authorList>
    </citation>
    <scope>NUCLEOTIDE SEQUENCE [LARGE SCALE GENOMIC DNA]</scope>
    <source>
        <strain evidence="3">CNS-205</strain>
    </source>
</reference>
<proteinExistence type="predicted"/>
<protein>
    <submittedName>
        <fullName evidence="3">Polymorphic outer membrane protein</fullName>
    </submittedName>
</protein>
<dbReference type="PANTHER" id="PTHR11319">
    <property type="entry name" value="G PROTEIN-COUPLED RECEPTOR-RELATED"/>
    <property type="match status" value="1"/>
</dbReference>
<keyword evidence="2" id="KW-0472">Membrane</keyword>
<dbReference type="SUPFAM" id="SSF51126">
    <property type="entry name" value="Pectin lyase-like"/>
    <property type="match status" value="1"/>
</dbReference>
<dbReference type="eggNOG" id="COG3210">
    <property type="taxonomic scope" value="Bacteria"/>
</dbReference>
<dbReference type="PANTHER" id="PTHR11319:SF35">
    <property type="entry name" value="OUTER MEMBRANE PROTEIN PMPC-RELATED"/>
    <property type="match status" value="1"/>
</dbReference>
<organism evidence="3">
    <name type="scientific">Salinispora arenicola (strain CNS-205)</name>
    <dbReference type="NCBI Taxonomy" id="391037"/>
    <lineage>
        <taxon>Bacteria</taxon>
        <taxon>Bacillati</taxon>
        <taxon>Actinomycetota</taxon>
        <taxon>Actinomycetes</taxon>
        <taxon>Micromonosporales</taxon>
        <taxon>Micromonosporaceae</taxon>
        <taxon>Salinispora</taxon>
    </lineage>
</organism>
<feature type="transmembrane region" description="Helical" evidence="2">
    <location>
        <begin position="23"/>
        <end position="45"/>
    </location>
</feature>